<evidence type="ECO:0008006" key="5">
    <source>
        <dbReference type="Google" id="ProtNLM"/>
    </source>
</evidence>
<feature type="repeat" description="PPR" evidence="2">
    <location>
        <begin position="207"/>
        <end position="242"/>
    </location>
</feature>
<proteinExistence type="predicted"/>
<dbReference type="PROSITE" id="PS51375">
    <property type="entry name" value="PPR"/>
    <property type="match status" value="2"/>
</dbReference>
<dbReference type="Pfam" id="PF13041">
    <property type="entry name" value="PPR_2"/>
    <property type="match status" value="1"/>
</dbReference>
<dbReference type="Pfam" id="PF01535">
    <property type="entry name" value="PPR"/>
    <property type="match status" value="2"/>
</dbReference>
<organism evidence="3 4">
    <name type="scientific">Hevea brasiliensis</name>
    <name type="common">Para rubber tree</name>
    <name type="synonym">Siphonia brasiliensis</name>
    <dbReference type="NCBI Taxonomy" id="3981"/>
    <lineage>
        <taxon>Eukaryota</taxon>
        <taxon>Viridiplantae</taxon>
        <taxon>Streptophyta</taxon>
        <taxon>Embryophyta</taxon>
        <taxon>Tracheophyta</taxon>
        <taxon>Spermatophyta</taxon>
        <taxon>Magnoliopsida</taxon>
        <taxon>eudicotyledons</taxon>
        <taxon>Gunneridae</taxon>
        <taxon>Pentapetalae</taxon>
        <taxon>rosids</taxon>
        <taxon>fabids</taxon>
        <taxon>Malpighiales</taxon>
        <taxon>Euphorbiaceae</taxon>
        <taxon>Crotonoideae</taxon>
        <taxon>Micrandreae</taxon>
        <taxon>Hevea</taxon>
    </lineage>
</organism>
<dbReference type="NCBIfam" id="TIGR00756">
    <property type="entry name" value="PPR"/>
    <property type="match status" value="2"/>
</dbReference>
<comment type="caution">
    <text evidence="3">The sequence shown here is derived from an EMBL/GenBank/DDBJ whole genome shotgun (WGS) entry which is preliminary data.</text>
</comment>
<dbReference type="GO" id="GO:0003723">
    <property type="term" value="F:RNA binding"/>
    <property type="evidence" value="ECO:0007669"/>
    <property type="project" value="InterPro"/>
</dbReference>
<gene>
    <name evidence="3" type="ORF">GH714_006715</name>
</gene>
<dbReference type="InterPro" id="IPR011990">
    <property type="entry name" value="TPR-like_helical_dom_sf"/>
</dbReference>
<feature type="repeat" description="PPR" evidence="2">
    <location>
        <begin position="306"/>
        <end position="340"/>
    </location>
</feature>
<dbReference type="PANTHER" id="PTHR47926">
    <property type="entry name" value="PENTATRICOPEPTIDE REPEAT-CONTAINING PROTEIN"/>
    <property type="match status" value="1"/>
</dbReference>
<dbReference type="InterPro" id="IPR002885">
    <property type="entry name" value="PPR_rpt"/>
</dbReference>
<evidence type="ECO:0000313" key="4">
    <source>
        <dbReference type="Proteomes" id="UP000467840"/>
    </source>
</evidence>
<evidence type="ECO:0000313" key="3">
    <source>
        <dbReference type="EMBL" id="KAF2318406.1"/>
    </source>
</evidence>
<protein>
    <recommendedName>
        <fullName evidence="5">Pentatricopeptide repeat-containing protein</fullName>
    </recommendedName>
</protein>
<keyword evidence="4" id="KW-1185">Reference proteome</keyword>
<name>A0A6A6N1F6_HEVBR</name>
<dbReference type="GO" id="GO:0009451">
    <property type="term" value="P:RNA modification"/>
    <property type="evidence" value="ECO:0007669"/>
    <property type="project" value="InterPro"/>
</dbReference>
<dbReference type="InterPro" id="IPR046960">
    <property type="entry name" value="PPR_At4g14850-like_plant"/>
</dbReference>
<sequence>MCWTVQTTYDLSVEGNARAEFLSSSPRLSLGNYFPNTAVPTASSNQIVSSPYLENRSSLSTEDQVFASQYVGGGSRIPTQKPYFDPYLDTGLPSSSRYAYPNYPINTSYPDLMPRMPVGDALSASVPATDSLQVTTDDLENEEKDTDLDLCFQSCAKLPHAKCLHTLLLVSGRAQNILVSTKLVNLYSYLGEIPLSRRTFDQMPKKNVYTWNSMISAYVRHGRFNEAVCCFHQFLWTSGLQPDFYTFPPVVKACQNLLDGKKIHCSILKLGFEWDVFVAASLIHMYSRFRLVGAARKLFDDMPSRDRGSWNAMISGYCQNGNAAKALDVADEMRLQGCLWMLYCCQCSSCLCTNG</sequence>
<accession>A0A6A6N1F6</accession>
<reference evidence="3 4" key="1">
    <citation type="journal article" date="2020" name="Mol. Plant">
        <title>The Chromosome-Based Rubber Tree Genome Provides New Insights into Spurge Genome Evolution and Rubber Biosynthesis.</title>
        <authorList>
            <person name="Liu J."/>
            <person name="Shi C."/>
            <person name="Shi C.C."/>
            <person name="Li W."/>
            <person name="Zhang Q.J."/>
            <person name="Zhang Y."/>
            <person name="Li K."/>
            <person name="Lu H.F."/>
            <person name="Shi C."/>
            <person name="Zhu S.T."/>
            <person name="Xiao Z.Y."/>
            <person name="Nan H."/>
            <person name="Yue Y."/>
            <person name="Zhu X.G."/>
            <person name="Wu Y."/>
            <person name="Hong X.N."/>
            <person name="Fan G.Y."/>
            <person name="Tong Y."/>
            <person name="Zhang D."/>
            <person name="Mao C.L."/>
            <person name="Liu Y.L."/>
            <person name="Hao S.J."/>
            <person name="Liu W.Q."/>
            <person name="Lv M.Q."/>
            <person name="Zhang H.B."/>
            <person name="Liu Y."/>
            <person name="Hu-Tang G.R."/>
            <person name="Wang J.P."/>
            <person name="Wang J.H."/>
            <person name="Sun Y.H."/>
            <person name="Ni S.B."/>
            <person name="Chen W.B."/>
            <person name="Zhang X.C."/>
            <person name="Jiao Y.N."/>
            <person name="Eichler E.E."/>
            <person name="Li G.H."/>
            <person name="Liu X."/>
            <person name="Gao L.Z."/>
        </authorList>
    </citation>
    <scope>NUCLEOTIDE SEQUENCE [LARGE SCALE GENOMIC DNA]</scope>
    <source>
        <strain evidence="4">cv. GT1</strain>
        <tissue evidence="3">Leaf</tissue>
    </source>
</reference>
<dbReference type="AlphaFoldDB" id="A0A6A6N1F6"/>
<dbReference type="Gene3D" id="1.25.40.10">
    <property type="entry name" value="Tetratricopeptide repeat domain"/>
    <property type="match status" value="2"/>
</dbReference>
<evidence type="ECO:0000256" key="1">
    <source>
        <dbReference type="ARBA" id="ARBA00022737"/>
    </source>
</evidence>
<evidence type="ECO:0000256" key="2">
    <source>
        <dbReference type="PROSITE-ProRule" id="PRU00708"/>
    </source>
</evidence>
<dbReference type="EMBL" id="JAAGAX010000003">
    <property type="protein sequence ID" value="KAF2318406.1"/>
    <property type="molecule type" value="Genomic_DNA"/>
</dbReference>
<dbReference type="Proteomes" id="UP000467840">
    <property type="component" value="Chromosome 10"/>
</dbReference>
<keyword evidence="1" id="KW-0677">Repeat</keyword>